<keyword evidence="5" id="KW-0812">Transmembrane</keyword>
<dbReference type="KEGG" id="acoa:RB602_03885"/>
<keyword evidence="8" id="KW-1185">Reference proteome</keyword>
<evidence type="ECO:0000256" key="4">
    <source>
        <dbReference type="PROSITE-ProRule" id="PRU00473"/>
    </source>
</evidence>
<dbReference type="EMBL" id="CP136594">
    <property type="protein sequence ID" value="WOE75865.1"/>
    <property type="molecule type" value="Genomic_DNA"/>
</dbReference>
<keyword evidence="5" id="KW-1133">Transmembrane helix</keyword>
<comment type="subcellular location">
    <subcellularLocation>
        <location evidence="1">Cell outer membrane</location>
    </subcellularLocation>
</comment>
<dbReference type="InterPro" id="IPR006665">
    <property type="entry name" value="OmpA-like"/>
</dbReference>
<dbReference type="RefSeq" id="WP_317083124.1">
    <property type="nucleotide sequence ID" value="NZ_CP136594.1"/>
</dbReference>
<dbReference type="InterPro" id="IPR006664">
    <property type="entry name" value="OMP_bac"/>
</dbReference>
<evidence type="ECO:0000256" key="2">
    <source>
        <dbReference type="ARBA" id="ARBA00023136"/>
    </source>
</evidence>
<dbReference type="Gene3D" id="3.30.1330.60">
    <property type="entry name" value="OmpA-like domain"/>
    <property type="match status" value="1"/>
</dbReference>
<keyword evidence="2 4" id="KW-0472">Membrane</keyword>
<evidence type="ECO:0000313" key="8">
    <source>
        <dbReference type="Proteomes" id="UP001302429"/>
    </source>
</evidence>
<gene>
    <name evidence="7" type="ORF">RB602_03885</name>
</gene>
<evidence type="ECO:0000259" key="6">
    <source>
        <dbReference type="PROSITE" id="PS51123"/>
    </source>
</evidence>
<keyword evidence="3" id="KW-0998">Cell outer membrane</keyword>
<dbReference type="InterPro" id="IPR036737">
    <property type="entry name" value="OmpA-like_sf"/>
</dbReference>
<feature type="transmembrane region" description="Helical" evidence="5">
    <location>
        <begin position="151"/>
        <end position="177"/>
    </location>
</feature>
<dbReference type="PROSITE" id="PS51123">
    <property type="entry name" value="OMPA_2"/>
    <property type="match status" value="1"/>
</dbReference>
<dbReference type="PRINTS" id="PR01021">
    <property type="entry name" value="OMPADOMAIN"/>
</dbReference>
<dbReference type="InterPro" id="IPR023154">
    <property type="entry name" value="Jann4075-like_sf"/>
</dbReference>
<evidence type="ECO:0000313" key="7">
    <source>
        <dbReference type="EMBL" id="WOE75865.1"/>
    </source>
</evidence>
<proteinExistence type="predicted"/>
<reference evidence="7 8" key="1">
    <citation type="submission" date="2023-10" db="EMBL/GenBank/DDBJ databases">
        <title>Complete genome sequence of a Sphingomonadaceae bacterium.</title>
        <authorList>
            <person name="Yan C."/>
        </authorList>
    </citation>
    <scope>NUCLEOTIDE SEQUENCE [LARGE SCALE GENOMIC DNA]</scope>
    <source>
        <strain evidence="7 8">SCSIO 66989</strain>
    </source>
</reference>
<dbReference type="Pfam" id="PF00691">
    <property type="entry name" value="OmpA"/>
    <property type="match status" value="1"/>
</dbReference>
<accession>A0AA97FB71</accession>
<dbReference type="SUPFAM" id="SSF158587">
    <property type="entry name" value="Jann4075-like"/>
    <property type="match status" value="1"/>
</dbReference>
<feature type="domain" description="OmpA-like" evidence="6">
    <location>
        <begin position="218"/>
        <end position="328"/>
    </location>
</feature>
<dbReference type="InterPro" id="IPR050330">
    <property type="entry name" value="Bact_OuterMem_StrucFunc"/>
</dbReference>
<dbReference type="InterPro" id="IPR021274">
    <property type="entry name" value="DUF2853"/>
</dbReference>
<dbReference type="PANTHER" id="PTHR30329">
    <property type="entry name" value="STATOR ELEMENT OF FLAGELLAR MOTOR COMPLEX"/>
    <property type="match status" value="1"/>
</dbReference>
<evidence type="ECO:0000256" key="5">
    <source>
        <dbReference type="SAM" id="Phobius"/>
    </source>
</evidence>
<dbReference type="Proteomes" id="UP001302429">
    <property type="component" value="Chromosome"/>
</dbReference>
<dbReference type="Gene3D" id="1.10.238.120">
    <property type="entry name" value="Jann4075-like"/>
    <property type="match status" value="1"/>
</dbReference>
<evidence type="ECO:0000256" key="1">
    <source>
        <dbReference type="ARBA" id="ARBA00004442"/>
    </source>
</evidence>
<protein>
    <submittedName>
        <fullName evidence="7">DUF2853 family protein</fullName>
    </submittedName>
</protein>
<name>A0AA97FB71_9SPHN</name>
<dbReference type="GO" id="GO:0009279">
    <property type="term" value="C:cell outer membrane"/>
    <property type="evidence" value="ECO:0007669"/>
    <property type="project" value="UniProtKB-SubCell"/>
</dbReference>
<organism evidence="7 8">
    <name type="scientific">Alterisphingorhabdus coralli</name>
    <dbReference type="NCBI Taxonomy" id="3071408"/>
    <lineage>
        <taxon>Bacteria</taxon>
        <taxon>Pseudomonadati</taxon>
        <taxon>Pseudomonadota</taxon>
        <taxon>Alphaproteobacteria</taxon>
        <taxon>Sphingomonadales</taxon>
        <taxon>Sphingomonadaceae</taxon>
        <taxon>Alterisphingorhabdus (ex Yan et al. 2024)</taxon>
    </lineage>
</organism>
<dbReference type="Pfam" id="PF11015">
    <property type="entry name" value="DUF2853"/>
    <property type="match status" value="1"/>
</dbReference>
<dbReference type="PANTHER" id="PTHR30329:SF21">
    <property type="entry name" value="LIPOPROTEIN YIAD-RELATED"/>
    <property type="match status" value="1"/>
</dbReference>
<dbReference type="AlphaFoldDB" id="A0AA97FB71"/>
<dbReference type="CDD" id="cd07185">
    <property type="entry name" value="OmpA_C-like"/>
    <property type="match status" value="1"/>
</dbReference>
<sequence length="328" mass="34364">MAKNWLAEVRKYDPNPNKGVVAAIVRFCGTALRSRDGSLLAFADKAETDHVRESFLKGKLGLTDPDKTLDEGIAAVGTQMADDKNRVTAYYLLTKHFEKFGAFGYPNWTANVAATSAVAAAAASYYHGAGKTNRVYNIFSEEFSPGDDGDLVGAGFLAAVATFGALAFGMAVSGWLFQKDDAPVAALPPAAVEAPAEEAMPAADAAAAEIPDGAGVIAAEVEAKPMLTVYFDTGAAEVSPEFEAKAADLLAYLEANPEASVAISGFNDPSGDAELNAELSKNRAESVQAALVAQGVDEGRTDLVKPDDTTITEMTADEARRVEVTIVE</sequence>
<evidence type="ECO:0000256" key="3">
    <source>
        <dbReference type="ARBA" id="ARBA00023237"/>
    </source>
</evidence>
<dbReference type="SUPFAM" id="SSF103088">
    <property type="entry name" value="OmpA-like"/>
    <property type="match status" value="1"/>
</dbReference>